<evidence type="ECO:0000313" key="2">
    <source>
        <dbReference type="Proteomes" id="UP000176294"/>
    </source>
</evidence>
<accession>A0A1G1SR52</accession>
<proteinExistence type="predicted"/>
<dbReference type="AlphaFoldDB" id="A0A1G1SR52"/>
<name>A0A1G1SR52_9BACT</name>
<dbReference type="RefSeq" id="WP_070730914.1">
    <property type="nucleotide sequence ID" value="NZ_MDZB01000171.1"/>
</dbReference>
<reference evidence="1 2" key="1">
    <citation type="submission" date="2016-08" db="EMBL/GenBank/DDBJ databases">
        <title>Hymenobacter coccineus sp. nov., Hymenobacter lapidarius sp. nov. and Hymenobacter glacialis sp. nov., isolated from Antarctic soil.</title>
        <authorList>
            <person name="Sedlacek I."/>
            <person name="Kralova S."/>
            <person name="Kyrova K."/>
            <person name="Maslanova I."/>
            <person name="Stankova E."/>
            <person name="Vrbovska V."/>
            <person name="Nemec M."/>
            <person name="Bartak M."/>
            <person name="Svec P."/>
            <person name="Busse H.-J."/>
            <person name="Pantucek R."/>
        </authorList>
    </citation>
    <scope>NUCLEOTIDE SEQUENCE [LARGE SCALE GENOMIC DNA]</scope>
    <source>
        <strain evidence="1 2">CCM 8643</strain>
    </source>
</reference>
<dbReference type="InterPro" id="IPR026444">
    <property type="entry name" value="Secre_tail"/>
</dbReference>
<comment type="caution">
    <text evidence="1">The sequence shown here is derived from an EMBL/GenBank/DDBJ whole genome shotgun (WGS) entry which is preliminary data.</text>
</comment>
<dbReference type="OrthoDB" id="1443240at2"/>
<evidence type="ECO:0008006" key="3">
    <source>
        <dbReference type="Google" id="ProtNLM"/>
    </source>
</evidence>
<gene>
    <name evidence="1" type="ORF">BEN47_19430</name>
</gene>
<dbReference type="Gene3D" id="2.60.40.10">
    <property type="entry name" value="Immunoglobulins"/>
    <property type="match status" value="1"/>
</dbReference>
<dbReference type="NCBIfam" id="TIGR04183">
    <property type="entry name" value="Por_Secre_tail"/>
    <property type="match status" value="1"/>
</dbReference>
<evidence type="ECO:0000313" key="1">
    <source>
        <dbReference type="EMBL" id="OGX81109.1"/>
    </source>
</evidence>
<dbReference type="STRING" id="1908237.BEN47_19430"/>
<protein>
    <recommendedName>
        <fullName evidence="3">Secretion system C-terminal sorting domain-containing protein</fullName>
    </recommendedName>
</protein>
<organism evidence="1 2">
    <name type="scientific">Hymenobacter lapidarius</name>
    <dbReference type="NCBI Taxonomy" id="1908237"/>
    <lineage>
        <taxon>Bacteria</taxon>
        <taxon>Pseudomonadati</taxon>
        <taxon>Bacteroidota</taxon>
        <taxon>Cytophagia</taxon>
        <taxon>Cytophagales</taxon>
        <taxon>Hymenobacteraceae</taxon>
        <taxon>Hymenobacter</taxon>
    </lineage>
</organism>
<sequence length="192" mass="20489">MNKKPLPVELISFEAVRSDKVALLTWATASEKNSAYFAVERSVDGKSFESIGQRPGAGNTSARTNYEFADVRLGETAAPVVYYRLRQVDASGETAYSPVRRLTGVGTATLDAAVFPNPYAGAVAVRFHSAGPEAPALTVRNVLGQLVMAATLAPGAGPQEVALPQAAAWPLGMYFLTIRQGAQQQVLRLSHR</sequence>
<keyword evidence="2" id="KW-1185">Reference proteome</keyword>
<dbReference type="InterPro" id="IPR013783">
    <property type="entry name" value="Ig-like_fold"/>
</dbReference>
<dbReference type="Proteomes" id="UP000176294">
    <property type="component" value="Unassembled WGS sequence"/>
</dbReference>
<dbReference type="EMBL" id="MDZB01000171">
    <property type="protein sequence ID" value="OGX81109.1"/>
    <property type="molecule type" value="Genomic_DNA"/>
</dbReference>